<dbReference type="InterPro" id="IPR036263">
    <property type="entry name" value="Chorismate_II_sf"/>
</dbReference>
<dbReference type="Pfam" id="PF01817">
    <property type="entry name" value="CM_2"/>
    <property type="match status" value="1"/>
</dbReference>
<dbReference type="InterPro" id="IPR051331">
    <property type="entry name" value="Chorismate_mutase-related"/>
</dbReference>
<accession>A0A1F2UXY3</accession>
<evidence type="ECO:0000313" key="4">
    <source>
        <dbReference type="EMBL" id="OFW35543.1"/>
    </source>
</evidence>
<name>A0A1F2UXY3_9ACTN</name>
<proteinExistence type="predicted"/>
<dbReference type="PANTHER" id="PTHR38041:SF1">
    <property type="entry name" value="CHORISMATE MUTASE"/>
    <property type="match status" value="1"/>
</dbReference>
<dbReference type="EMBL" id="MELI01000014">
    <property type="protein sequence ID" value="OFW35543.1"/>
    <property type="molecule type" value="Genomic_DNA"/>
</dbReference>
<gene>
    <name evidence="4" type="ORF">A2074_07205</name>
</gene>
<dbReference type="PROSITE" id="PS51168">
    <property type="entry name" value="CHORISMATE_MUT_2"/>
    <property type="match status" value="1"/>
</dbReference>
<dbReference type="Gene3D" id="1.20.59.10">
    <property type="entry name" value="Chorismate mutase"/>
    <property type="match status" value="1"/>
</dbReference>
<dbReference type="InterPro" id="IPR036979">
    <property type="entry name" value="CM_dom_sf"/>
</dbReference>
<evidence type="ECO:0000256" key="1">
    <source>
        <dbReference type="ARBA" id="ARBA00023235"/>
    </source>
</evidence>
<dbReference type="PANTHER" id="PTHR38041">
    <property type="entry name" value="CHORISMATE MUTASE"/>
    <property type="match status" value="1"/>
</dbReference>
<organism evidence="4 5">
    <name type="scientific">Candidatus Aquicultor primus</name>
    <dbReference type="NCBI Taxonomy" id="1797195"/>
    <lineage>
        <taxon>Bacteria</taxon>
        <taxon>Bacillati</taxon>
        <taxon>Actinomycetota</taxon>
        <taxon>Candidatus Aquicultoria</taxon>
        <taxon>Candidatus Aquicultorales</taxon>
        <taxon>Candidatus Aquicultoraceae</taxon>
        <taxon>Candidatus Aquicultor</taxon>
    </lineage>
</organism>
<keyword evidence="2" id="KW-0175">Coiled coil</keyword>
<dbReference type="SMART" id="SM00830">
    <property type="entry name" value="CM_2"/>
    <property type="match status" value="1"/>
</dbReference>
<dbReference type="Proteomes" id="UP000178086">
    <property type="component" value="Unassembled WGS sequence"/>
</dbReference>
<comment type="caution">
    <text evidence="4">The sequence shown here is derived from an EMBL/GenBank/DDBJ whole genome shotgun (WGS) entry which is preliminary data.</text>
</comment>
<dbReference type="InterPro" id="IPR002701">
    <property type="entry name" value="CM_II_prokaryot"/>
</dbReference>
<sequence length="89" mass="10307">MSEDLMREIEELRAQIDVIDNELVEKLNARAELALKIRALKAKSSLPLYDPGREEEIFQKITAVNNGPLYDDDLRRIYDTLLQTMKSLD</sequence>
<dbReference type="GO" id="GO:0004106">
    <property type="term" value="F:chorismate mutase activity"/>
    <property type="evidence" value="ECO:0007669"/>
    <property type="project" value="InterPro"/>
</dbReference>
<keyword evidence="1" id="KW-0413">Isomerase</keyword>
<evidence type="ECO:0000259" key="3">
    <source>
        <dbReference type="PROSITE" id="PS51168"/>
    </source>
</evidence>
<reference evidence="4 5" key="1">
    <citation type="journal article" date="2016" name="Nat. Commun.">
        <title>Thousands of microbial genomes shed light on interconnected biogeochemical processes in an aquifer system.</title>
        <authorList>
            <person name="Anantharaman K."/>
            <person name="Brown C.T."/>
            <person name="Hug L.A."/>
            <person name="Sharon I."/>
            <person name="Castelle C.J."/>
            <person name="Probst A.J."/>
            <person name="Thomas B.C."/>
            <person name="Singh A."/>
            <person name="Wilkins M.J."/>
            <person name="Karaoz U."/>
            <person name="Brodie E.L."/>
            <person name="Williams K.H."/>
            <person name="Hubbard S.S."/>
            <person name="Banfield J.F."/>
        </authorList>
    </citation>
    <scope>NUCLEOTIDE SEQUENCE [LARGE SCALE GENOMIC DNA]</scope>
</reference>
<dbReference type="GO" id="GO:0009697">
    <property type="term" value="P:salicylic acid biosynthetic process"/>
    <property type="evidence" value="ECO:0007669"/>
    <property type="project" value="TreeGrafter"/>
</dbReference>
<feature type="coiled-coil region" evidence="2">
    <location>
        <begin position="2"/>
        <end position="29"/>
    </location>
</feature>
<evidence type="ECO:0000313" key="5">
    <source>
        <dbReference type="Proteomes" id="UP000178086"/>
    </source>
</evidence>
<protein>
    <recommendedName>
        <fullName evidence="3">Chorismate mutase domain-containing protein</fullName>
    </recommendedName>
</protein>
<evidence type="ECO:0000256" key="2">
    <source>
        <dbReference type="SAM" id="Coils"/>
    </source>
</evidence>
<dbReference type="SUPFAM" id="SSF48600">
    <property type="entry name" value="Chorismate mutase II"/>
    <property type="match status" value="1"/>
</dbReference>
<dbReference type="AlphaFoldDB" id="A0A1F2UXY3"/>
<feature type="domain" description="Chorismate mutase" evidence="3">
    <location>
        <begin position="3"/>
        <end position="89"/>
    </location>
</feature>
<dbReference type="GO" id="GO:0046417">
    <property type="term" value="P:chorismate metabolic process"/>
    <property type="evidence" value="ECO:0007669"/>
    <property type="project" value="InterPro"/>
</dbReference>